<feature type="transmembrane region" description="Helical" evidence="8">
    <location>
        <begin position="90"/>
        <end position="112"/>
    </location>
</feature>
<keyword evidence="10" id="KW-1185">Reference proteome</keyword>
<dbReference type="Proteomes" id="UP000192758">
    <property type="component" value="Unassembled WGS sequence"/>
</dbReference>
<dbReference type="InterPro" id="IPR009447">
    <property type="entry name" value="PIGW/GWT1"/>
</dbReference>
<keyword evidence="8" id="KW-0256">Endoplasmic reticulum</keyword>
<evidence type="ECO:0000256" key="1">
    <source>
        <dbReference type="ARBA" id="ARBA00004141"/>
    </source>
</evidence>
<comment type="function">
    <text evidence="8">A acetyltransferase, which acetylates the inositol ring of phosphatidylinositol during biosynthesis of GPI-anchor.</text>
</comment>
<feature type="transmembrane region" description="Helical" evidence="8">
    <location>
        <begin position="363"/>
        <end position="380"/>
    </location>
</feature>
<evidence type="ECO:0000256" key="4">
    <source>
        <dbReference type="ARBA" id="ARBA00022502"/>
    </source>
</evidence>
<dbReference type="EC" id="2.3.-.-" evidence="8"/>
<keyword evidence="7 8" id="KW-0472">Membrane</keyword>
<dbReference type="VEuPathDB" id="MicrosporidiaDB:EHP00_490"/>
<dbReference type="AlphaFoldDB" id="A0A1W0E486"/>
<sequence>MDAINEVDTNITELLMFILLNIISLSINAIPSILIGFSAVVFQFYAIKTWAVLRFFGLAVGFLLIRWTFTIIKRPNMTMQVNASTDHYKLLKSALMVPVVICIYMCDFKGIWFEKLSKTINNGISLMDVGVIGFVFVNAFSKNIPMYSILSKKAIFMFIMGFIRLVVVKRLNYEVEISEYGKHLNFYFILGILEQLHNLYKRIFKLFYLFDTVVGSSLLYCFYRFTSFKVKEIRNNFIEQNIEGLYSIVPLFALFLIVNDFGRKYDKIKWRYFFTLIYFTCFAFLFVCYSVCFKHKNLCIENIKLVFTEKDVSYVSRRATNLGYILWSLFICYFTFLSTFTLCKIYPHAIHHNLLVDYISKNMLLVFLTANLGIILSKFMKYEETINPVKVNLIYLFCVFVLCGGVKNFFTFKKQQKTKRN</sequence>
<comment type="pathway">
    <text evidence="2 8">Glycolipid biosynthesis; glycosylphosphatidylinositol-anchor biosynthesis.</text>
</comment>
<feature type="transmembrane region" description="Helical" evidence="8">
    <location>
        <begin position="245"/>
        <end position="261"/>
    </location>
</feature>
<dbReference type="UniPathway" id="UPA00196"/>
<feature type="transmembrane region" description="Helical" evidence="8">
    <location>
        <begin position="207"/>
        <end position="225"/>
    </location>
</feature>
<proteinExistence type="inferred from homology"/>
<accession>A0A1W0E486</accession>
<name>A0A1W0E486_9MICR</name>
<keyword evidence="8" id="KW-0012">Acyltransferase</keyword>
<protein>
    <recommendedName>
        <fullName evidence="8">GPI-anchored wall transfer protein</fullName>
        <ecNumber evidence="8">2.3.-.-</ecNumber>
    </recommendedName>
</protein>
<dbReference type="Pfam" id="PF06423">
    <property type="entry name" value="GWT1"/>
    <property type="match status" value="1"/>
</dbReference>
<keyword evidence="4 8" id="KW-0337">GPI-anchor biosynthesis</keyword>
<feature type="transmembrane region" description="Helical" evidence="8">
    <location>
        <begin position="324"/>
        <end position="343"/>
    </location>
</feature>
<dbReference type="GO" id="GO:0072659">
    <property type="term" value="P:protein localization to plasma membrane"/>
    <property type="evidence" value="ECO:0007669"/>
    <property type="project" value="TreeGrafter"/>
</dbReference>
<evidence type="ECO:0000256" key="6">
    <source>
        <dbReference type="ARBA" id="ARBA00022989"/>
    </source>
</evidence>
<dbReference type="GO" id="GO:0032216">
    <property type="term" value="F:glucosaminyl-phosphatidylinositol O-acyltransferase activity"/>
    <property type="evidence" value="ECO:0007669"/>
    <property type="project" value="TreeGrafter"/>
</dbReference>
<reference evidence="9 10" key="1">
    <citation type="journal article" date="2017" name="Environ. Microbiol.">
        <title>Decay of the glycolytic pathway and adaptation to intranuclear parasitism within Enterocytozoonidae microsporidia.</title>
        <authorList>
            <person name="Wiredu Boakye D."/>
            <person name="Jaroenlak P."/>
            <person name="Prachumwat A."/>
            <person name="Williams T.A."/>
            <person name="Bateman K.S."/>
            <person name="Itsathitphaisarn O."/>
            <person name="Sritunyalucksana K."/>
            <person name="Paszkiewicz K.H."/>
            <person name="Moore K.A."/>
            <person name="Stentiford G.D."/>
            <person name="Williams B.A."/>
        </authorList>
    </citation>
    <scope>NUCLEOTIDE SEQUENCE [LARGE SCALE GENOMIC DNA]</scope>
    <source>
        <strain evidence="9 10">TH1</strain>
    </source>
</reference>
<evidence type="ECO:0000256" key="3">
    <source>
        <dbReference type="ARBA" id="ARBA00007559"/>
    </source>
</evidence>
<feature type="transmembrane region" description="Helical" evidence="8">
    <location>
        <begin position="14"/>
        <end position="45"/>
    </location>
</feature>
<gene>
    <name evidence="9" type="primary">pigw</name>
    <name evidence="9" type="ORF">EHP00_490</name>
</gene>
<evidence type="ECO:0000313" key="10">
    <source>
        <dbReference type="Proteomes" id="UP000192758"/>
    </source>
</evidence>
<evidence type="ECO:0000256" key="7">
    <source>
        <dbReference type="ARBA" id="ARBA00023136"/>
    </source>
</evidence>
<comment type="subcellular location">
    <subcellularLocation>
        <location evidence="8">Endoplasmic reticulum membrane</location>
        <topology evidence="8">Multi-pass membrane protein</topology>
    </subcellularLocation>
    <subcellularLocation>
        <location evidence="1">Membrane</location>
        <topology evidence="1">Multi-pass membrane protein</topology>
    </subcellularLocation>
</comment>
<dbReference type="PANTHER" id="PTHR20661">
    <property type="entry name" value="PHOSPHATIDYLINOSITOL-GLYCAN BIOSYNTHESIS CLASS W PROTEIN"/>
    <property type="match status" value="1"/>
</dbReference>
<comment type="caution">
    <text evidence="9">The sequence shown here is derived from an EMBL/GenBank/DDBJ whole genome shotgun (WGS) entry which is preliminary data.</text>
</comment>
<evidence type="ECO:0000313" key="9">
    <source>
        <dbReference type="EMBL" id="OQS54029.1"/>
    </source>
</evidence>
<feature type="transmembrane region" description="Helical" evidence="8">
    <location>
        <begin position="124"/>
        <end position="141"/>
    </location>
</feature>
<keyword evidence="6 8" id="KW-1133">Transmembrane helix</keyword>
<dbReference type="PANTHER" id="PTHR20661:SF0">
    <property type="entry name" value="PHOSPHATIDYLINOSITOL-GLYCAN BIOSYNTHESIS CLASS W PROTEIN"/>
    <property type="match status" value="1"/>
</dbReference>
<feature type="transmembrane region" description="Helical" evidence="8">
    <location>
        <begin position="392"/>
        <end position="410"/>
    </location>
</feature>
<evidence type="ECO:0000256" key="8">
    <source>
        <dbReference type="RuleBase" id="RU280819"/>
    </source>
</evidence>
<feature type="transmembrane region" description="Helical" evidence="8">
    <location>
        <begin position="273"/>
        <end position="292"/>
    </location>
</feature>
<organism evidence="9 10">
    <name type="scientific">Ecytonucleospora hepatopenaei</name>
    <dbReference type="NCBI Taxonomy" id="646526"/>
    <lineage>
        <taxon>Eukaryota</taxon>
        <taxon>Fungi</taxon>
        <taxon>Fungi incertae sedis</taxon>
        <taxon>Microsporidia</taxon>
        <taxon>Enterocytozoonidae</taxon>
        <taxon>Ecytonucleospora</taxon>
    </lineage>
</organism>
<evidence type="ECO:0000256" key="5">
    <source>
        <dbReference type="ARBA" id="ARBA00022692"/>
    </source>
</evidence>
<keyword evidence="5 8" id="KW-0812">Transmembrane</keyword>
<comment type="similarity">
    <text evidence="3 8">Belongs to the PIGW family.</text>
</comment>
<keyword evidence="8" id="KW-0808">Transferase</keyword>
<dbReference type="OrthoDB" id="15270at2759"/>
<dbReference type="GO" id="GO:0006506">
    <property type="term" value="P:GPI anchor biosynthetic process"/>
    <property type="evidence" value="ECO:0007669"/>
    <property type="project" value="UniProtKB-UniPathway"/>
</dbReference>
<dbReference type="STRING" id="646526.A0A1W0E486"/>
<evidence type="ECO:0000256" key="2">
    <source>
        <dbReference type="ARBA" id="ARBA00004687"/>
    </source>
</evidence>
<feature type="transmembrane region" description="Helical" evidence="8">
    <location>
        <begin position="153"/>
        <end position="172"/>
    </location>
</feature>
<dbReference type="GO" id="GO:0005789">
    <property type="term" value="C:endoplasmic reticulum membrane"/>
    <property type="evidence" value="ECO:0007669"/>
    <property type="project" value="UniProtKB-SubCell"/>
</dbReference>
<dbReference type="EMBL" id="MNPJ01000023">
    <property type="protein sequence ID" value="OQS54029.1"/>
    <property type="molecule type" value="Genomic_DNA"/>
</dbReference>
<feature type="transmembrane region" description="Helical" evidence="8">
    <location>
        <begin position="51"/>
        <end position="69"/>
    </location>
</feature>